<dbReference type="Proteomes" id="UP000799324">
    <property type="component" value="Unassembled WGS sequence"/>
</dbReference>
<dbReference type="AlphaFoldDB" id="A0A6A6SN10"/>
<evidence type="ECO:0000256" key="1">
    <source>
        <dbReference type="SAM" id="MobiDB-lite"/>
    </source>
</evidence>
<feature type="domain" description="F-box" evidence="2">
    <location>
        <begin position="394"/>
        <end position="433"/>
    </location>
</feature>
<dbReference type="Pfam" id="PF00646">
    <property type="entry name" value="F-box"/>
    <property type="match status" value="1"/>
</dbReference>
<evidence type="ECO:0000313" key="4">
    <source>
        <dbReference type="Proteomes" id="UP000799324"/>
    </source>
</evidence>
<reference evidence="3" key="1">
    <citation type="journal article" date="2020" name="Stud. Mycol.">
        <title>101 Dothideomycetes genomes: a test case for predicting lifestyles and emergence of pathogens.</title>
        <authorList>
            <person name="Haridas S."/>
            <person name="Albert R."/>
            <person name="Binder M."/>
            <person name="Bloem J."/>
            <person name="Labutti K."/>
            <person name="Salamov A."/>
            <person name="Andreopoulos B."/>
            <person name="Baker S."/>
            <person name="Barry K."/>
            <person name="Bills G."/>
            <person name="Bluhm B."/>
            <person name="Cannon C."/>
            <person name="Castanera R."/>
            <person name="Culley D."/>
            <person name="Daum C."/>
            <person name="Ezra D."/>
            <person name="Gonzalez J."/>
            <person name="Henrissat B."/>
            <person name="Kuo A."/>
            <person name="Liang C."/>
            <person name="Lipzen A."/>
            <person name="Lutzoni F."/>
            <person name="Magnuson J."/>
            <person name="Mondo S."/>
            <person name="Nolan M."/>
            <person name="Ohm R."/>
            <person name="Pangilinan J."/>
            <person name="Park H.-J."/>
            <person name="Ramirez L."/>
            <person name="Alfaro M."/>
            <person name="Sun H."/>
            <person name="Tritt A."/>
            <person name="Yoshinaga Y."/>
            <person name="Zwiers L.-H."/>
            <person name="Turgeon B."/>
            <person name="Goodwin S."/>
            <person name="Spatafora J."/>
            <person name="Crous P."/>
            <person name="Grigoriev I."/>
        </authorList>
    </citation>
    <scope>NUCLEOTIDE SEQUENCE</scope>
    <source>
        <strain evidence="3">CBS 122681</strain>
    </source>
</reference>
<evidence type="ECO:0000313" key="3">
    <source>
        <dbReference type="EMBL" id="KAF2648882.1"/>
    </source>
</evidence>
<evidence type="ECO:0000259" key="2">
    <source>
        <dbReference type="SMART" id="SM00256"/>
    </source>
</evidence>
<feature type="compositionally biased region" description="Basic and acidic residues" evidence="1">
    <location>
        <begin position="360"/>
        <end position="374"/>
    </location>
</feature>
<protein>
    <recommendedName>
        <fullName evidence="2">F-box domain-containing protein</fullName>
    </recommendedName>
</protein>
<dbReference type="OrthoDB" id="3800738at2759"/>
<dbReference type="InterPro" id="IPR001810">
    <property type="entry name" value="F-box_dom"/>
</dbReference>
<dbReference type="SMART" id="SM00256">
    <property type="entry name" value="FBOX"/>
    <property type="match status" value="1"/>
</dbReference>
<dbReference type="SUPFAM" id="SSF81383">
    <property type="entry name" value="F-box domain"/>
    <property type="match status" value="1"/>
</dbReference>
<organism evidence="3 4">
    <name type="scientific">Lophiostoma macrostomum CBS 122681</name>
    <dbReference type="NCBI Taxonomy" id="1314788"/>
    <lineage>
        <taxon>Eukaryota</taxon>
        <taxon>Fungi</taxon>
        <taxon>Dikarya</taxon>
        <taxon>Ascomycota</taxon>
        <taxon>Pezizomycotina</taxon>
        <taxon>Dothideomycetes</taxon>
        <taxon>Pleosporomycetidae</taxon>
        <taxon>Pleosporales</taxon>
        <taxon>Lophiostomataceae</taxon>
        <taxon>Lophiostoma</taxon>
    </lineage>
</organism>
<dbReference type="EMBL" id="MU004516">
    <property type="protein sequence ID" value="KAF2648882.1"/>
    <property type="molecule type" value="Genomic_DNA"/>
</dbReference>
<gene>
    <name evidence="3" type="ORF">K491DRAFT_684300</name>
</gene>
<sequence>METAHRVLNISELLEIILLNLEYSDLLRVQRKRMWKRPAKINADDGGQPLFRMRHITSARPLLPNGTDALDAAEALINNIFDQSCSRKASKEYADDLDEVIRWPLNLPEALPEWPDDLSKCYCIICGGLHQRTLDFERLHPILNFLEETKGVCITGFGTDFRICIGYEDEDDNYPLELFRFDTICRKIRSTYDIVRTSNTGMDFVTQPPCKRLDISDLMPWFVWCEDDEGIRVHQLLFAMARFIHDALFTYHKRAARLSWGLAIYHFEPTNRQMNKIEDYENICRTHEDLHYVMEQMWPKCNVQGLRPVWEDSPDIGLRSLQDDWQMAQMKEANEDGSSEPDEDSPREPDEDEPTQPEEDGPREREEDVPREPDEPNPEDTAPIVHYVQSVFDVPELLEMVLLNLGYFELLRARGVCQAWRNCIRDVHTLQGLTWKRASEKGIDEDPLFEKKEIVSPRPILPDGRDVFTVFDRLTNDVLQRLAGPDNFDDFLREAEEAYFTAYKNVSREIDLPFSLPRMPTDISGRYCEVCNAFHERVFRYDHLHPVLRFLEQEECICISGSRCRLLISLAHIALRAPEAAIQSLEKLCKNLQAAFELARKSGIGKDLSTQPPSTLVMMSRRSGESSVTWNFRGFKVEQFLLYLADMAHYDFLINHFSCYEEAWEWAVTGNAPEFGRDEAVRNTELFAECHTRLHRIMKEMWWISLDSVRLAQG</sequence>
<name>A0A6A6SN10_9PLEO</name>
<dbReference type="InterPro" id="IPR036047">
    <property type="entry name" value="F-box-like_dom_sf"/>
</dbReference>
<feature type="compositionally biased region" description="Acidic residues" evidence="1">
    <location>
        <begin position="335"/>
        <end position="359"/>
    </location>
</feature>
<proteinExistence type="predicted"/>
<feature type="region of interest" description="Disordered" evidence="1">
    <location>
        <begin position="331"/>
        <end position="383"/>
    </location>
</feature>
<keyword evidence="4" id="KW-1185">Reference proteome</keyword>
<accession>A0A6A6SN10</accession>